<sequence length="432" mass="44465">MTVKLDIAGDPAAVPAPGKPREKSCSGALLSASWVISAASCFAETPGAAVSAGAPKWVTTATVGRADLTGTSGHVVQVDRLVPHPDRDVVLVHLAAPVRDVAAAKVASAAPQVGEELAVAGFGRTADRVVPDTAHVATFTVGSVAVGTIDIEADQAGATICKGDAGGPALRTTSTGVELVAIHHTAYQGGCLGATSTRQDATETRVDDLRDWVDRSTAPKPGQAEFNDAYVASVYRHVLGREAGASEIAVWTSAIGSGASLQMVAEGVTGSAEWRNRFVDEQYRLLLGRPADAAGLATWGGVLDQGKGTFAVTQGIVGSAEYFARAGSDDAGLVKALYRDLLGREAGAGEVSAWSATVATYGRDALLSGIVNSPEHQNRVVDQRYRQMLGRPVDPAGLTTSVDALSRGGTVQQLLARLAGSGEYTDGRVRAL</sequence>
<dbReference type="SUPFAM" id="SSF50494">
    <property type="entry name" value="Trypsin-like serine proteases"/>
    <property type="match status" value="1"/>
</dbReference>
<dbReference type="PANTHER" id="PTHR24276:SF98">
    <property type="entry name" value="FI18310P1-RELATED"/>
    <property type="match status" value="1"/>
</dbReference>
<dbReference type="InterPro" id="IPR043504">
    <property type="entry name" value="Peptidase_S1_PA_chymotrypsin"/>
</dbReference>
<keyword evidence="6" id="KW-1185">Reference proteome</keyword>
<dbReference type="InterPro" id="IPR001254">
    <property type="entry name" value="Trypsin_dom"/>
</dbReference>
<dbReference type="InterPro" id="IPR009003">
    <property type="entry name" value="Peptidase_S1_PA"/>
</dbReference>
<protein>
    <submittedName>
        <fullName evidence="5">DUF4214 domain-containing protein</fullName>
    </submittedName>
</protein>
<dbReference type="PANTHER" id="PTHR24276">
    <property type="entry name" value="POLYSERASE-RELATED"/>
    <property type="match status" value="1"/>
</dbReference>
<accession>A0ABX8GNE3</accession>
<evidence type="ECO:0000313" key="5">
    <source>
        <dbReference type="EMBL" id="QWC17182.1"/>
    </source>
</evidence>
<dbReference type="SMART" id="SM00020">
    <property type="entry name" value="Tryp_SPc"/>
    <property type="match status" value="1"/>
</dbReference>
<dbReference type="PROSITE" id="PS50240">
    <property type="entry name" value="TRYPSIN_DOM"/>
    <property type="match status" value="1"/>
</dbReference>
<dbReference type="InterPro" id="IPR038255">
    <property type="entry name" value="PBS_linker_sf"/>
</dbReference>
<evidence type="ECO:0000313" key="6">
    <source>
        <dbReference type="Proteomes" id="UP000679335"/>
    </source>
</evidence>
<dbReference type="EMBL" id="CP076023">
    <property type="protein sequence ID" value="QWC17182.1"/>
    <property type="molecule type" value="Genomic_DNA"/>
</dbReference>
<dbReference type="InterPro" id="IPR001314">
    <property type="entry name" value="Peptidase_S1A"/>
</dbReference>
<dbReference type="Proteomes" id="UP000679335">
    <property type="component" value="Chromosome"/>
</dbReference>
<keyword evidence="2" id="KW-1015">Disulfide bond</keyword>
<proteinExistence type="inferred from homology"/>
<dbReference type="InterPro" id="IPR025282">
    <property type="entry name" value="DUF4214"/>
</dbReference>
<evidence type="ECO:0000256" key="2">
    <source>
        <dbReference type="ARBA" id="ARBA00023157"/>
    </source>
</evidence>
<dbReference type="Pfam" id="PF13946">
    <property type="entry name" value="DUF4214"/>
    <property type="match status" value="2"/>
</dbReference>
<name>A0ABX8GNE3_9CELL</name>
<dbReference type="PRINTS" id="PR00722">
    <property type="entry name" value="CHYMOTRYPSIN"/>
</dbReference>
<feature type="region of interest" description="Disordered" evidence="3">
    <location>
        <begin position="1"/>
        <end position="21"/>
    </location>
</feature>
<dbReference type="RefSeq" id="WP_208197457.1">
    <property type="nucleotide sequence ID" value="NZ_CP076023.1"/>
</dbReference>
<reference evidence="5 6" key="1">
    <citation type="submission" date="2021-05" db="EMBL/GenBank/DDBJ databases">
        <title>Novel species in genus Cellulomonas.</title>
        <authorList>
            <person name="Zhang G."/>
        </authorList>
    </citation>
    <scope>NUCLEOTIDE SEQUENCE [LARGE SCALE GENOMIC DNA]</scope>
    <source>
        <strain evidence="6">zg-ZUI157</strain>
    </source>
</reference>
<dbReference type="Pfam" id="PF00089">
    <property type="entry name" value="Trypsin"/>
    <property type="match status" value="1"/>
</dbReference>
<dbReference type="Gene3D" id="1.10.3130.20">
    <property type="entry name" value="Phycobilisome linker domain"/>
    <property type="match status" value="1"/>
</dbReference>
<evidence type="ECO:0000256" key="1">
    <source>
        <dbReference type="ARBA" id="ARBA00007664"/>
    </source>
</evidence>
<evidence type="ECO:0000259" key="4">
    <source>
        <dbReference type="PROSITE" id="PS50240"/>
    </source>
</evidence>
<dbReference type="Gene3D" id="2.40.10.10">
    <property type="entry name" value="Trypsin-like serine proteases"/>
    <property type="match status" value="1"/>
</dbReference>
<comment type="similarity">
    <text evidence="1">Belongs to the peptidase S1 family.</text>
</comment>
<gene>
    <name evidence="5" type="ORF">KKR89_06175</name>
</gene>
<dbReference type="InterPro" id="IPR050430">
    <property type="entry name" value="Peptidase_S1"/>
</dbReference>
<organism evidence="5 6">
    <name type="scientific">Cellulomonas dongxiuzhuiae</name>
    <dbReference type="NCBI Taxonomy" id="2819979"/>
    <lineage>
        <taxon>Bacteria</taxon>
        <taxon>Bacillati</taxon>
        <taxon>Actinomycetota</taxon>
        <taxon>Actinomycetes</taxon>
        <taxon>Micrococcales</taxon>
        <taxon>Cellulomonadaceae</taxon>
        <taxon>Cellulomonas</taxon>
    </lineage>
</organism>
<evidence type="ECO:0000256" key="3">
    <source>
        <dbReference type="SAM" id="MobiDB-lite"/>
    </source>
</evidence>
<feature type="domain" description="Peptidase S1" evidence="4">
    <location>
        <begin position="6"/>
        <end position="218"/>
    </location>
</feature>